<gene>
    <name evidence="2" type="primary">yfcG_4</name>
    <name evidence="2" type="ORF">IMCC3135_14295</name>
</gene>
<evidence type="ECO:0000313" key="3">
    <source>
        <dbReference type="Proteomes" id="UP000250079"/>
    </source>
</evidence>
<dbReference type="Gene3D" id="1.20.1050.10">
    <property type="match status" value="1"/>
</dbReference>
<reference evidence="2 3" key="1">
    <citation type="submission" date="2016-12" db="EMBL/GenBank/DDBJ databases">
        <authorList>
            <person name="Song W.-J."/>
            <person name="Kurnit D.M."/>
        </authorList>
    </citation>
    <scope>NUCLEOTIDE SEQUENCE [LARGE SCALE GENOMIC DNA]</scope>
    <source>
        <strain evidence="2 3">IMCC3135</strain>
    </source>
</reference>
<dbReference type="EMBL" id="CP018632">
    <property type="protein sequence ID" value="ASJ72944.1"/>
    <property type="molecule type" value="Genomic_DNA"/>
</dbReference>
<dbReference type="RefSeq" id="WP_088918207.1">
    <property type="nucleotide sequence ID" value="NZ_CP018632.1"/>
</dbReference>
<dbReference type="InterPro" id="IPR036249">
    <property type="entry name" value="Thioredoxin-like_sf"/>
</dbReference>
<dbReference type="KEGG" id="gai:IMCC3135_14295"/>
<evidence type="ECO:0000259" key="1">
    <source>
        <dbReference type="PROSITE" id="PS50404"/>
    </source>
</evidence>
<dbReference type="AlphaFoldDB" id="A0A2Z2P0G8"/>
<feature type="domain" description="GST N-terminal" evidence="1">
    <location>
        <begin position="2"/>
        <end position="84"/>
    </location>
</feature>
<sequence length="208" mass="23431">MLHRKLFGHPDSGHAFKVRLCLCVAGIEHDYEYVDIFKPRDQRSEQFRKHSRFGEVPVLVEQGKAYVQSNAILLHLARQTGLLGGEDSETLNACAEWLVWEANRIGMCLPQLRVLQKFDADASLEGAAAWLMSRYEQDVNMLETSLQDGRDWMLGGDAPTIADFCLCGYLVFADEAKVTVPPAVQAWLQRIASLDGWQHPYQLLAAPE</sequence>
<dbReference type="SUPFAM" id="SSF47616">
    <property type="entry name" value="GST C-terminal domain-like"/>
    <property type="match status" value="1"/>
</dbReference>
<keyword evidence="3" id="KW-1185">Reference proteome</keyword>
<dbReference type="InterPro" id="IPR036282">
    <property type="entry name" value="Glutathione-S-Trfase_C_sf"/>
</dbReference>
<dbReference type="OrthoDB" id="9803562at2"/>
<dbReference type="PANTHER" id="PTHR44051:SF2">
    <property type="entry name" value="HYPOTHETICAL GLUTATHIONE S-TRANSFERASE LIKE PROTEIN"/>
    <property type="match status" value="1"/>
</dbReference>
<protein>
    <submittedName>
        <fullName evidence="2">Disulfide-bond oxidoreductase YfcG</fullName>
        <ecNumber evidence="2">1.8.4.-</ecNumber>
    </submittedName>
</protein>
<dbReference type="PROSITE" id="PS50404">
    <property type="entry name" value="GST_NTER"/>
    <property type="match status" value="1"/>
</dbReference>
<dbReference type="GO" id="GO:0016491">
    <property type="term" value="F:oxidoreductase activity"/>
    <property type="evidence" value="ECO:0007669"/>
    <property type="project" value="UniProtKB-KW"/>
</dbReference>
<dbReference type="SUPFAM" id="SSF52833">
    <property type="entry name" value="Thioredoxin-like"/>
    <property type="match status" value="1"/>
</dbReference>
<dbReference type="SFLD" id="SFLDS00019">
    <property type="entry name" value="Glutathione_Transferase_(cytos"/>
    <property type="match status" value="1"/>
</dbReference>
<name>A0A2Z2P0G8_9GAMM</name>
<dbReference type="EC" id="1.8.4.-" evidence="2"/>
<accession>A0A2Z2P0G8</accession>
<keyword evidence="2" id="KW-0560">Oxidoreductase</keyword>
<organism evidence="2 3">
    <name type="scientific">Granulosicoccus antarcticus IMCC3135</name>
    <dbReference type="NCBI Taxonomy" id="1192854"/>
    <lineage>
        <taxon>Bacteria</taxon>
        <taxon>Pseudomonadati</taxon>
        <taxon>Pseudomonadota</taxon>
        <taxon>Gammaproteobacteria</taxon>
        <taxon>Chromatiales</taxon>
        <taxon>Granulosicoccaceae</taxon>
        <taxon>Granulosicoccus</taxon>
    </lineage>
</organism>
<dbReference type="InterPro" id="IPR040079">
    <property type="entry name" value="Glutathione_S-Trfase"/>
</dbReference>
<dbReference type="PANTHER" id="PTHR44051">
    <property type="entry name" value="GLUTATHIONE S-TRANSFERASE-RELATED"/>
    <property type="match status" value="1"/>
</dbReference>
<evidence type="ECO:0000313" key="2">
    <source>
        <dbReference type="EMBL" id="ASJ72944.1"/>
    </source>
</evidence>
<dbReference type="Pfam" id="PF13409">
    <property type="entry name" value="GST_N_2"/>
    <property type="match status" value="1"/>
</dbReference>
<dbReference type="Pfam" id="PF13410">
    <property type="entry name" value="GST_C_2"/>
    <property type="match status" value="1"/>
</dbReference>
<dbReference type="Proteomes" id="UP000250079">
    <property type="component" value="Chromosome"/>
</dbReference>
<proteinExistence type="predicted"/>
<dbReference type="Gene3D" id="3.40.30.10">
    <property type="entry name" value="Glutaredoxin"/>
    <property type="match status" value="1"/>
</dbReference>
<dbReference type="InterPro" id="IPR004045">
    <property type="entry name" value="Glutathione_S-Trfase_N"/>
</dbReference>